<keyword evidence="1" id="KW-0175">Coiled coil</keyword>
<gene>
    <name evidence="3" type="ORF">KC685_03670</name>
</gene>
<organism evidence="3 4">
    <name type="scientific">Candidatus Dojkabacteria bacterium</name>
    <dbReference type="NCBI Taxonomy" id="2099670"/>
    <lineage>
        <taxon>Bacteria</taxon>
        <taxon>Candidatus Dojkabacteria</taxon>
    </lineage>
</organism>
<reference evidence="3" key="2">
    <citation type="journal article" date="2021" name="Microbiome">
        <title>Successional dynamics and alternative stable states in a saline activated sludge microbial community over 9 years.</title>
        <authorList>
            <person name="Wang Y."/>
            <person name="Ye J."/>
            <person name="Ju F."/>
            <person name="Liu L."/>
            <person name="Boyd J.A."/>
            <person name="Deng Y."/>
            <person name="Parks D.H."/>
            <person name="Jiang X."/>
            <person name="Yin X."/>
            <person name="Woodcroft B.J."/>
            <person name="Tyson G.W."/>
            <person name="Hugenholtz P."/>
            <person name="Polz M.F."/>
            <person name="Zhang T."/>
        </authorList>
    </citation>
    <scope>NUCLEOTIDE SEQUENCE</scope>
    <source>
        <strain evidence="3">HKST-UBA17</strain>
    </source>
</reference>
<accession>A0A955I1X5</accession>
<dbReference type="PANTHER" id="PTHR23159">
    <property type="entry name" value="CENTROSOMAL PROTEIN 2"/>
    <property type="match status" value="1"/>
</dbReference>
<evidence type="ECO:0000313" key="3">
    <source>
        <dbReference type="EMBL" id="MCA9376991.1"/>
    </source>
</evidence>
<evidence type="ECO:0000259" key="2">
    <source>
        <dbReference type="Pfam" id="PF08486"/>
    </source>
</evidence>
<dbReference type="Gene3D" id="6.10.250.3150">
    <property type="match status" value="1"/>
</dbReference>
<name>A0A955I1X5_9BACT</name>
<feature type="domain" description="Sporulation stage II protein D amidase enhancer LytB N-terminal" evidence="2">
    <location>
        <begin position="334"/>
        <end position="410"/>
    </location>
</feature>
<protein>
    <recommendedName>
        <fullName evidence="2">Sporulation stage II protein D amidase enhancer LytB N-terminal domain-containing protein</fullName>
    </recommendedName>
</protein>
<sequence>MLKKFLIAIIITVSLATISSNIVLIVHSQDSVDDLEQELEKTQQEKEYKQQILEKTQSEIESILNSSLTLSQKISAIEEQIQEMEQNIADTQADIQNKEEQIRYHEDLITERIDQVQAISRRLYINSKVNMFDVFLSEDTGSSMLRSYILKKYTLEKQRQNIEELNVQLGDMQVKRDALEQQRIKLEAEGEALDESKAILSSEQAKLEREIAARTAAKGQLQNEIGLLNSKITELQEAILLARSGAYVPSVGSLPTGGDYYSTAAGFRESAPAGSFAVFSFGAYTHRKGMSQYGALARAESGQNYQQILQAYYGKTPVLKDTSGKIKVAGQGSVDFESYYLYGIAEMPSSWSLEAQKAQAVAARTYAYRYYRDNIEICVTEACQVFYKPKADAPPALWKQAVDETRGMVLEDVVTFYSSTAGGYLDTSGWDTTDRTGGGDWTARAYESIAGSPWFYKAWYRSGYSDSSSSCGRYPWMTQEEMADILNTWLVMNREGVTGSVDDGRILPVTVNTCTYSGFSGNPYSMSEMRSLLSAPVTSIIGYPGVSLGSSGQTDLISFSTNRGVVSLSGADFKAVFNTRAPGYLAVPQSGFAFLNIERK</sequence>
<feature type="coiled-coil region" evidence="1">
    <location>
        <begin position="155"/>
        <end position="238"/>
    </location>
</feature>
<dbReference type="Pfam" id="PF08486">
    <property type="entry name" value="SpoIID"/>
    <property type="match status" value="1"/>
</dbReference>
<evidence type="ECO:0000313" key="4">
    <source>
        <dbReference type="Proteomes" id="UP000741282"/>
    </source>
</evidence>
<dbReference type="EMBL" id="JAGQLN010000013">
    <property type="protein sequence ID" value="MCA9376991.1"/>
    <property type="molecule type" value="Genomic_DNA"/>
</dbReference>
<reference evidence="3" key="1">
    <citation type="submission" date="2020-04" db="EMBL/GenBank/DDBJ databases">
        <authorList>
            <person name="Zhang T."/>
        </authorList>
    </citation>
    <scope>NUCLEOTIDE SEQUENCE</scope>
    <source>
        <strain evidence="3">HKST-UBA17</strain>
    </source>
</reference>
<dbReference type="PANTHER" id="PTHR23159:SF31">
    <property type="entry name" value="CENTROSOME-ASSOCIATED PROTEIN CEP250 ISOFORM X1"/>
    <property type="match status" value="1"/>
</dbReference>
<dbReference type="AlphaFoldDB" id="A0A955I1X5"/>
<feature type="coiled-coil region" evidence="1">
    <location>
        <begin position="25"/>
        <end position="108"/>
    </location>
</feature>
<dbReference type="Proteomes" id="UP000741282">
    <property type="component" value="Unassembled WGS sequence"/>
</dbReference>
<dbReference type="InterPro" id="IPR013693">
    <property type="entry name" value="SpoIID/LytB_N"/>
</dbReference>
<comment type="caution">
    <text evidence="3">The sequence shown here is derived from an EMBL/GenBank/DDBJ whole genome shotgun (WGS) entry which is preliminary data.</text>
</comment>
<evidence type="ECO:0000256" key="1">
    <source>
        <dbReference type="SAM" id="Coils"/>
    </source>
</evidence>
<proteinExistence type="predicted"/>